<dbReference type="SMART" id="SM00912">
    <property type="entry name" value="Haemagg_act"/>
    <property type="match status" value="1"/>
</dbReference>
<dbReference type="Gene3D" id="2.160.20.10">
    <property type="entry name" value="Single-stranded right-handed beta-helix, Pectin lyase-like"/>
    <property type="match status" value="2"/>
</dbReference>
<dbReference type="InterPro" id="IPR011050">
    <property type="entry name" value="Pectin_lyase_fold/virulence"/>
</dbReference>
<name>A0ABR8K870_9NOSO</name>
<sequence length="818" mass="84124">MKAPSVCWGLVYATLTAGMFLWCGFANAQVTADNTLKTTVSQSGNNLIITNGSAANSNLFHSFQQFTVPTGTSAIFDLMNTPNISSIFARVTGGSVSQIDGMIQTINSNNPVSLFLINPSGIIFGPNASLNISGSFLGTTANSIEFADGLKFSAANTTVAPLLTIAVPVGLQFGQNSGTVGIAVQNSINGIPQTPLGLQVTSGKTLALLGNGINLEGGVLKTVNGSIEVGSVQSGEVRLTQVPQGWTFDYSNSVGLSDIQLTKHSQVSGSGTGNSRIQMQGRNISLLEGSTVTLQNQGGLSSNQITINAIESFTLAGTNSTGTISSQLASDTIGMGQGGNITISTGELWVRDGGQIRSHSYSSGQGGDIFVKASESIFASGFNPANPSTMTSILTTSFGSGKAGNVTLSTQKLIAANGTSIGSTALITGDSGNVQIDASDSIDVSGINHVTLLPTTVASSTVGSGNAGNLTITTARLTVRDGSLVTSSTGAMGNAGNVKILASDFIEVSGTARDSMLSSSIGSNALRLDPITRATYRLPEFPSGNAGGVIIMTPQLRVLDRADIGVKNEGTGNAGNFEVYADSILLTNRGTISAATQSGNGGNLVLNAQELLLMRDNSKISVEAKEAGDGGNITLKAPVVVGLENSDIIANAVKGRGGNIQITTQGIFGLQFRDRLTPENDISASSQFGVSGTVRVNTVGVDPNSGLVELPANVTDPSQQIATGCSANTGNSFIATGRGGVPQNPIQELRSDRTWSDIRDISAYRKTGEVIAQIPTKEAVLVPATGWRLNTQGKIELIADKSLTQVQQPLTCAAITKS</sequence>
<dbReference type="NCBIfam" id="TIGR01901">
    <property type="entry name" value="adhes_NPXG"/>
    <property type="match status" value="1"/>
</dbReference>
<accession>A0ABR8K870</accession>
<organism evidence="3 4">
    <name type="scientific">Nostoc paludosum FACHB-159</name>
    <dbReference type="NCBI Taxonomy" id="2692908"/>
    <lineage>
        <taxon>Bacteria</taxon>
        <taxon>Bacillati</taxon>
        <taxon>Cyanobacteriota</taxon>
        <taxon>Cyanophyceae</taxon>
        <taxon>Nostocales</taxon>
        <taxon>Nostocaceae</taxon>
        <taxon>Nostoc</taxon>
    </lineage>
</organism>
<evidence type="ECO:0000313" key="4">
    <source>
        <dbReference type="Proteomes" id="UP000637383"/>
    </source>
</evidence>
<dbReference type="RefSeq" id="WP_190955736.1">
    <property type="nucleotide sequence ID" value="NZ_JACJTU010000012.1"/>
</dbReference>
<keyword evidence="1" id="KW-0732">Signal</keyword>
<dbReference type="InterPro" id="IPR012334">
    <property type="entry name" value="Pectin_lyas_fold"/>
</dbReference>
<feature type="signal peptide" evidence="1">
    <location>
        <begin position="1"/>
        <end position="28"/>
    </location>
</feature>
<dbReference type="InterPro" id="IPR008638">
    <property type="entry name" value="FhaB/CdiA-like_TPS"/>
</dbReference>
<protein>
    <submittedName>
        <fullName evidence="3">S-layer family protein</fullName>
    </submittedName>
</protein>
<dbReference type="SUPFAM" id="SSF51126">
    <property type="entry name" value="Pectin lyase-like"/>
    <property type="match status" value="3"/>
</dbReference>
<keyword evidence="4" id="KW-1185">Reference proteome</keyword>
<dbReference type="Proteomes" id="UP000637383">
    <property type="component" value="Unassembled WGS sequence"/>
</dbReference>
<gene>
    <name evidence="3" type="ORF">H6H03_14355</name>
</gene>
<feature type="chain" id="PRO_5046423316" evidence="1">
    <location>
        <begin position="29"/>
        <end position="818"/>
    </location>
</feature>
<dbReference type="Pfam" id="PF05860">
    <property type="entry name" value="TPS"/>
    <property type="match status" value="1"/>
</dbReference>
<dbReference type="EMBL" id="JACJTU010000012">
    <property type="protein sequence ID" value="MBD2735056.1"/>
    <property type="molecule type" value="Genomic_DNA"/>
</dbReference>
<evidence type="ECO:0000259" key="2">
    <source>
        <dbReference type="SMART" id="SM00912"/>
    </source>
</evidence>
<reference evidence="3 4" key="1">
    <citation type="journal article" date="2020" name="ISME J.">
        <title>Comparative genomics reveals insights into cyanobacterial evolution and habitat adaptation.</title>
        <authorList>
            <person name="Chen M.Y."/>
            <person name="Teng W.K."/>
            <person name="Zhao L."/>
            <person name="Hu C.X."/>
            <person name="Zhou Y.K."/>
            <person name="Han B.P."/>
            <person name="Song L.R."/>
            <person name="Shu W.S."/>
        </authorList>
    </citation>
    <scope>NUCLEOTIDE SEQUENCE [LARGE SCALE GENOMIC DNA]</scope>
    <source>
        <strain evidence="3 4">FACHB-159</strain>
    </source>
</reference>
<feature type="domain" description="Filamentous haemagglutinin FhaB/tRNA nuclease CdiA-like TPS" evidence="2">
    <location>
        <begin position="31"/>
        <end position="147"/>
    </location>
</feature>
<proteinExistence type="predicted"/>
<evidence type="ECO:0000313" key="3">
    <source>
        <dbReference type="EMBL" id="MBD2735056.1"/>
    </source>
</evidence>
<evidence type="ECO:0000256" key="1">
    <source>
        <dbReference type="SAM" id="SignalP"/>
    </source>
</evidence>
<comment type="caution">
    <text evidence="3">The sequence shown here is derived from an EMBL/GenBank/DDBJ whole genome shotgun (WGS) entry which is preliminary data.</text>
</comment>